<organism evidence="3">
    <name type="scientific">viral metagenome</name>
    <dbReference type="NCBI Taxonomy" id="1070528"/>
    <lineage>
        <taxon>unclassified sequences</taxon>
        <taxon>metagenomes</taxon>
        <taxon>organismal metagenomes</taxon>
    </lineage>
</organism>
<protein>
    <submittedName>
        <fullName evidence="3">Uncharacterized protein</fullName>
    </submittedName>
</protein>
<evidence type="ECO:0000313" key="3">
    <source>
        <dbReference type="EMBL" id="QHU13518.1"/>
    </source>
</evidence>
<feature type="compositionally biased region" description="Basic residues" evidence="2">
    <location>
        <begin position="425"/>
        <end position="442"/>
    </location>
</feature>
<dbReference type="AlphaFoldDB" id="A0A6C0KB51"/>
<dbReference type="EMBL" id="MN740821">
    <property type="protein sequence ID" value="QHU13518.1"/>
    <property type="molecule type" value="Genomic_DNA"/>
</dbReference>
<evidence type="ECO:0000256" key="1">
    <source>
        <dbReference type="SAM" id="Coils"/>
    </source>
</evidence>
<feature type="coiled-coil region" evidence="1">
    <location>
        <begin position="147"/>
        <end position="174"/>
    </location>
</feature>
<keyword evidence="1" id="KW-0175">Coiled coil</keyword>
<feature type="coiled-coil region" evidence="1">
    <location>
        <begin position="30"/>
        <end position="60"/>
    </location>
</feature>
<name>A0A6C0KB51_9ZZZZ</name>
<evidence type="ECO:0000256" key="2">
    <source>
        <dbReference type="SAM" id="MobiDB-lite"/>
    </source>
</evidence>
<accession>A0A6C0KB51</accession>
<sequence>MDLFKQIGDNLEKLIALIPKINPEEAKKEKDEFMAENAIREEQKKNLKETRTKLSNIKEGEIFLIGDDGKILTGNQTTETNDEQHAKQPEINRRAWNYGKVPNNRVTETAKAIKNAKFANSIIGKYKTLKKTAINPITADTTNSTDIDKLQKQIKCIECSIKKLELNLKLTNEDGIKDTEFLLLLEDIKNLCSNEDGKDSCDTDFNEFVGEVILKRDMNSISGLIKLASFMCPILAFANKSLFSELAETVAIPENTDQNTVGICSKIIGYITRSGNENILTLNEIKEELGLLGEAHDNGVIEGIVSFVGIGGENKSIEKQIGSSMTSIVKRTVKNTIDAALKTATFYQKFICMVFITLLSTHIYLTLCKNDNNMTNTEKLYESYVEFVYNNMTNTAMKIDFGNETITGGKKASKSRRAANAAKPRATRAAKAIAKKAAKPKPKSSSNATKLKPKAAKAAPKKKK</sequence>
<feature type="compositionally biased region" description="Basic residues" evidence="2">
    <location>
        <begin position="451"/>
        <end position="464"/>
    </location>
</feature>
<reference evidence="3" key="1">
    <citation type="journal article" date="2020" name="Nature">
        <title>Giant virus diversity and host interactions through global metagenomics.</title>
        <authorList>
            <person name="Schulz F."/>
            <person name="Roux S."/>
            <person name="Paez-Espino D."/>
            <person name="Jungbluth S."/>
            <person name="Walsh D.A."/>
            <person name="Denef V.J."/>
            <person name="McMahon K.D."/>
            <person name="Konstantinidis K.T."/>
            <person name="Eloe-Fadrosh E.A."/>
            <person name="Kyrpides N.C."/>
            <person name="Woyke T."/>
        </authorList>
    </citation>
    <scope>NUCLEOTIDE SEQUENCE</scope>
    <source>
        <strain evidence="3">GVMAG-S-1101178-73</strain>
    </source>
</reference>
<feature type="region of interest" description="Disordered" evidence="2">
    <location>
        <begin position="408"/>
        <end position="464"/>
    </location>
</feature>
<proteinExistence type="predicted"/>